<proteinExistence type="predicted"/>
<dbReference type="EMBL" id="RIBS01000009">
    <property type="protein sequence ID" value="RNF82280.1"/>
    <property type="molecule type" value="Genomic_DNA"/>
</dbReference>
<accession>A0A3M8STU0</accession>
<dbReference type="Proteomes" id="UP000267049">
    <property type="component" value="Unassembled WGS sequence"/>
</dbReference>
<evidence type="ECO:0000313" key="2">
    <source>
        <dbReference type="Proteomes" id="UP000267049"/>
    </source>
</evidence>
<gene>
    <name evidence="1" type="ORF">EER27_14895</name>
</gene>
<sequence length="202" mass="21445">MLAACLVAPLAQAADECHIELGRGWPPATESHGTAVEGLFANGATPVMTLTTLPERTAESGLQLIAAESGDWTLRHSVADKRVSVWADNKLQLRTDQTPEVVEVPMPAELGRRLVAAWRGALEQLVPADLTAPFKEDVTLYMVDGLRVSGAAPTCGPAAILGEQAALLIEATDDGDKRRERRWVELGESLDKLATSLAGDAG</sequence>
<reference evidence="1 2" key="1">
    <citation type="submission" date="2018-11" db="EMBL/GenBank/DDBJ databases">
        <title>Lysobacter cryohumiis sp. nov., isolated from soil in the Tianshan Mountains, Xinjiang, China.</title>
        <authorList>
            <person name="Luo Y."/>
            <person name="Sheng H."/>
        </authorList>
    </citation>
    <scope>NUCLEOTIDE SEQUENCE [LARGE SCALE GENOMIC DNA]</scope>
    <source>
        <strain evidence="1 2">ZS60</strain>
    </source>
</reference>
<name>A0A3M8STU0_9GAMM</name>
<evidence type="ECO:0000313" key="1">
    <source>
        <dbReference type="EMBL" id="RNF82280.1"/>
    </source>
</evidence>
<dbReference type="OrthoDB" id="6000946at2"/>
<comment type="caution">
    <text evidence="1">The sequence shown here is derived from an EMBL/GenBank/DDBJ whole genome shotgun (WGS) entry which is preliminary data.</text>
</comment>
<organism evidence="1 2">
    <name type="scientific">Montanilutibacter psychrotolerans</name>
    <dbReference type="NCBI Taxonomy" id="1327343"/>
    <lineage>
        <taxon>Bacteria</taxon>
        <taxon>Pseudomonadati</taxon>
        <taxon>Pseudomonadota</taxon>
        <taxon>Gammaproteobacteria</taxon>
        <taxon>Lysobacterales</taxon>
        <taxon>Lysobacteraceae</taxon>
        <taxon>Montanilutibacter</taxon>
    </lineage>
</organism>
<protein>
    <submittedName>
        <fullName evidence="1">Uncharacterized protein</fullName>
    </submittedName>
</protein>
<dbReference type="AlphaFoldDB" id="A0A3M8STU0"/>
<keyword evidence="2" id="KW-1185">Reference proteome</keyword>